<dbReference type="Gene3D" id="3.30.2130.10">
    <property type="entry name" value="VC0802-like"/>
    <property type="match status" value="1"/>
</dbReference>
<sequence>MKAGDPRLRHMKEYRISMNDEPGALADHCEAIASANVNILAVVAIGGDTASAVILTDNADATSGALDGMGASYTVAELKSAKLNHEPGALASFTRGMASSGVNLKSLYIMSIEGGSATIGYTTD</sequence>
<reference evidence="1" key="1">
    <citation type="journal article" date="2014" name="Genome Biol. Evol.">
        <title>Pangenome evidence for extensive interdomain horizontal transfer affecting lineage core and shell genes in uncultured planktonic thaumarchaeota and euryarchaeota.</title>
        <authorList>
            <person name="Deschamps P."/>
            <person name="Zivanovic Y."/>
            <person name="Moreira D."/>
            <person name="Rodriguez-Valera F."/>
            <person name="Lopez-Garcia P."/>
        </authorList>
    </citation>
    <scope>NUCLEOTIDE SEQUENCE</scope>
</reference>
<dbReference type="EMBL" id="KF900420">
    <property type="protein sequence ID" value="AIE94343.1"/>
    <property type="molecule type" value="Genomic_DNA"/>
</dbReference>
<dbReference type="AlphaFoldDB" id="A0A075FSN3"/>
<organism evidence="1">
    <name type="scientific">uncultured marine group II/III euryarchaeote AD1000_45_F09</name>
    <dbReference type="NCBI Taxonomy" id="1457776"/>
    <lineage>
        <taxon>Archaea</taxon>
        <taxon>Methanobacteriati</taxon>
        <taxon>Methanobacteriota</taxon>
        <taxon>environmental samples</taxon>
    </lineage>
</organism>
<accession>A0A075FSN3</accession>
<name>A0A075FSN3_9EURY</name>
<evidence type="ECO:0000313" key="1">
    <source>
        <dbReference type="EMBL" id="AIE94343.1"/>
    </source>
</evidence>
<proteinExistence type="predicted"/>
<dbReference type="SUPFAM" id="SSF55021">
    <property type="entry name" value="ACT-like"/>
    <property type="match status" value="1"/>
</dbReference>
<protein>
    <submittedName>
        <fullName evidence="1">ACT domain-containing protein</fullName>
    </submittedName>
</protein>
<dbReference type="InterPro" id="IPR045865">
    <property type="entry name" value="ACT-like_dom_sf"/>
</dbReference>